<gene>
    <name evidence="4" type="ORF">GSTUAT00000914001</name>
</gene>
<sequence length="1590" mass="184244">MPFPLGSPRRAFAVQSQDEQLERPKQLIGLSELDTGGKAFRYLDFAEGGANAALNKWGQFLQFSRLVTGGGDPSSWNYVSVEPRNIFRLEHIAPAQTSCEKEQGEDDDEEVRERASESERRAQGWEPDNPEWKPSVYYYSDYPAYPRRHDKFNALCMRNRGLGLRFSDNTEMSEPEHYYRNDRWPEICYIVERKVKVVVRHYIQDGEIIQDMCLTSESDEETELNLEFEFTTGVRIAPGNMSQLKEGNVGIPDHFLQRVSEGEAPGSHWKIRHGDYYATASLFKDGEPKPFSLLVDGEQGNKVECRIDILSDETLRHRETFVLKSKASVKFTSIFRLDHESVPVTLPHYFDISPRLESFDGRWWSFRTESSSFIFRRNLETILSHAIPLPRVKDECYQPYVLHDHDLINTFQTWSSSLNQAFYLLEIDKILQQPGTADGETKSHYRKRIRNVIFGYFVWLLRHAERNGFPETILLHWSGKFVLPAKGDENGDVVIEVTKAAEEPPCPRPMSSFEPKLSKYEDKFRNCCQFLVLLDMCSTNYPDEVIMFTRMVNGFLKLAWEPIEMSKHRGSHLWPDRLDILEGFPSSYARFQDWRDYENCGYGGQGIYVYVITTQVLVWRAVKSAKRLLNLVSDDQDWSEWMIGQSLDDKEIRDRTIEAFRCLGTGTSHDYSPDRFFAKIKGHIRESFLDQWSCDIAIPSFVEDFFFDDKNEPMPAWTETLRYYDTFSDCAGTQMPNTWEYFMRYQFTIDRDRREALRENFEARAYAVGLFTNGAVTHSSHCPYTTSWAMVTYALSADHTELLYPKFRVPINMDYNPRANWAQGPMLLQEGIMDAGINPGTTIGVGARQDGRKPGKKGKGVDITAEDRSQVNDPPSYGDWYWFREPLFMKYKAKKFEMNKGYIEKFLKPEDNWGYFWETSKGKDKFLKNMVDTPNYDWGNKNTLVKPYRNGEFGFFQGNEALLKLQEPRDPQMDKKRILVMEDCKIEHLITLMASIDFQEAGHIGEFLSRFRLMDPHEMRFLEQTIMPDNLWITEFNINFITAPFLVDVESPLPPNYFSKKRARIQSINDIEPTRMMAESAMGFRIIGDLHDRYWTCYVFYDFGSEKLVSDARTEVERSDYTRSSSQRKYLEGFLVRQALDLVLSETEAVLRIITKSMGGDKEKTQTLFSPLLTEDDLSGENYFKTMNKNSVFYPWLLEVYGALRDKCTESRNVADLWMSAEKTRKYKPRWSEKDQKGFGEEVAKNRIEVKARCIKLEKTAKNLQERIDRIKTLKESLSSELGLREARTSTQLAHTVNLFAVVTTIYLPLTFSTSIVAIQDFHWPSPAKALIKVTLAVTFGTLILLMNLAFLRRRLATLKTWAQGLIRQRMARVPESKGHSEELVFQEKRPAWKYWNDRARGLREAEKRSTLLTDNAIHENESDWWYWFFMAIFIIIVVPVQELAFIIRTFRLQRIKGAGPLKKLVRVPWAPIWILQLALVYVIILAGYALLFLVGLVHRAAVWLWTGDDIPEREEAAPEVDETSLMSEPEGDEKISCPGSDSMRGDGGLVGWLKKPARTMQLLIVAEALSSKKEKKGEEMDVERQGTAP</sequence>
<feature type="region of interest" description="Disordered" evidence="2">
    <location>
        <begin position="1515"/>
        <end position="1544"/>
    </location>
</feature>
<accession>A0A292Q8I2</accession>
<feature type="transmembrane region" description="Helical" evidence="3">
    <location>
        <begin position="1299"/>
        <end position="1319"/>
    </location>
</feature>
<feature type="transmembrane region" description="Helical" evidence="3">
    <location>
        <begin position="1469"/>
        <end position="1495"/>
    </location>
</feature>
<feature type="coiled-coil region" evidence="1">
    <location>
        <begin position="1247"/>
        <end position="1281"/>
    </location>
</feature>
<reference evidence="4" key="1">
    <citation type="submission" date="2015-10" db="EMBL/GenBank/DDBJ databases">
        <authorList>
            <person name="Regsiter A."/>
            <person name="william w."/>
        </authorList>
    </citation>
    <scope>NUCLEOTIDE SEQUENCE</scope>
    <source>
        <strain evidence="4">Montdore</strain>
    </source>
</reference>
<dbReference type="EMBL" id="LN890953">
    <property type="protein sequence ID" value="CUS15020.1"/>
    <property type="molecule type" value="Genomic_DNA"/>
</dbReference>
<keyword evidence="3" id="KW-1133">Transmembrane helix</keyword>
<protein>
    <submittedName>
        <fullName evidence="4">Uncharacterized protein</fullName>
    </submittedName>
</protein>
<feature type="transmembrane region" description="Helical" evidence="3">
    <location>
        <begin position="1331"/>
        <end position="1352"/>
    </location>
</feature>
<keyword evidence="3" id="KW-0812">Transmembrane</keyword>
<evidence type="ECO:0000256" key="2">
    <source>
        <dbReference type="SAM" id="MobiDB-lite"/>
    </source>
</evidence>
<evidence type="ECO:0000313" key="4">
    <source>
        <dbReference type="EMBL" id="CUS15020.1"/>
    </source>
</evidence>
<evidence type="ECO:0000256" key="1">
    <source>
        <dbReference type="SAM" id="Coils"/>
    </source>
</evidence>
<keyword evidence="5" id="KW-1185">Reference proteome</keyword>
<keyword evidence="1" id="KW-0175">Coiled coil</keyword>
<proteinExistence type="predicted"/>
<feature type="transmembrane region" description="Helical" evidence="3">
    <location>
        <begin position="1425"/>
        <end position="1448"/>
    </location>
</feature>
<organism evidence="4 5">
    <name type="scientific">Tuber aestivum</name>
    <name type="common">summer truffle</name>
    <dbReference type="NCBI Taxonomy" id="59557"/>
    <lineage>
        <taxon>Eukaryota</taxon>
        <taxon>Fungi</taxon>
        <taxon>Dikarya</taxon>
        <taxon>Ascomycota</taxon>
        <taxon>Pezizomycotina</taxon>
        <taxon>Pezizomycetes</taxon>
        <taxon>Pezizales</taxon>
        <taxon>Tuberaceae</taxon>
        <taxon>Tuber</taxon>
    </lineage>
</organism>
<feature type="region of interest" description="Disordered" evidence="2">
    <location>
        <begin position="96"/>
        <end position="127"/>
    </location>
</feature>
<evidence type="ECO:0000256" key="3">
    <source>
        <dbReference type="SAM" id="Phobius"/>
    </source>
</evidence>
<dbReference type="Proteomes" id="UP001412239">
    <property type="component" value="Unassembled WGS sequence"/>
</dbReference>
<evidence type="ECO:0000313" key="5">
    <source>
        <dbReference type="Proteomes" id="UP001412239"/>
    </source>
</evidence>
<keyword evidence="3" id="KW-0472">Membrane</keyword>
<name>A0A292Q8I2_9PEZI</name>
<feature type="compositionally biased region" description="Basic and acidic residues" evidence="2">
    <location>
        <begin position="111"/>
        <end position="123"/>
    </location>
</feature>